<gene>
    <name evidence="2" type="ORF">LC087_03270</name>
</gene>
<keyword evidence="3" id="KW-1185">Reference proteome</keyword>
<dbReference type="Gene3D" id="3.40.30.10">
    <property type="entry name" value="Glutaredoxin"/>
    <property type="match status" value="1"/>
</dbReference>
<name>A0ABY9JXR2_9BACI</name>
<sequence length="679" mass="78819">MSTNKIPNRLIAEKSPYLLQHAHNPVDWYPWCEEAFEKAKKENKPVFLSIGYSTCHWCHVMAHESFEDQEVADLLNEHFVAIKVDREERPDIDSVYMQACQMLTGQGGWPLNVFLTPDQEPFYAGTYFPKESKYGRVGFKSAIVQLSHKYHQEGDHVIKAAKQLTEALQRKGRIISSEILGIEEVHQAFQQLSQSFDSIYGGFGQAPKFPIPHMLQFLMRYAYQTENEQAYHFVEKTLDRMAQGGIYDHIGFGFARYSTDQRWLVPHFEKMLYDNALLLYTYAEGYQHLKKEKYRLICEQVTLFLEREMVNERGAFYSAIDADTEGIEGKYYVWDKEEILEVLGDQGAIFCDLYGVTEGGNFEGKNILNQLYTNIEKVAESHQLSVGELDKLVEKARKKLLETREKRTYPHVDDKILTSWNGLMIAGLAKASSVFQNKNMLQLAEKAIDFVENHLFVDGQLKARYRDGEVKYDAYLDDYAFLLWAYIELYEATYKRTYIEKAMDLANNLIEKFWGDGGFYFTAYDSEELIMREMEIYDGAIPSGNGVASSILVRLGRLTNNDEWLDKVNQMWKRFYAQVHSYGSGHTFFLQSVLEMHQQQREAVIVGKYLNAEQLKKEIQKKVTYGWSIIFAEDVKEWKFIAPFITSYHMIDNQPTLYVCQNYACQQPTTNIASLLAHF</sequence>
<dbReference type="PIRSF" id="PIRSF006402">
    <property type="entry name" value="UCP006402_thioredoxin"/>
    <property type="match status" value="1"/>
</dbReference>
<dbReference type="EMBL" id="CP129013">
    <property type="protein sequence ID" value="WLR43230.1"/>
    <property type="molecule type" value="Genomic_DNA"/>
</dbReference>
<dbReference type="Proteomes" id="UP001197974">
    <property type="component" value="Chromosome"/>
</dbReference>
<proteinExistence type="predicted"/>
<dbReference type="PANTHER" id="PTHR42899">
    <property type="entry name" value="SPERMATOGENESIS-ASSOCIATED PROTEIN 20"/>
    <property type="match status" value="1"/>
</dbReference>
<dbReference type="InterPro" id="IPR024705">
    <property type="entry name" value="Ssp411"/>
</dbReference>
<evidence type="ECO:0000313" key="3">
    <source>
        <dbReference type="Proteomes" id="UP001197974"/>
    </source>
</evidence>
<feature type="domain" description="Spermatogenesis-associated protein 20-like TRX" evidence="1">
    <location>
        <begin position="7"/>
        <end position="169"/>
    </location>
</feature>
<dbReference type="SUPFAM" id="SSF48208">
    <property type="entry name" value="Six-hairpin glycosidases"/>
    <property type="match status" value="1"/>
</dbReference>
<dbReference type="CDD" id="cd02955">
    <property type="entry name" value="SSP411"/>
    <property type="match status" value="1"/>
</dbReference>
<dbReference type="SUPFAM" id="SSF52833">
    <property type="entry name" value="Thioredoxin-like"/>
    <property type="match status" value="1"/>
</dbReference>
<evidence type="ECO:0000259" key="1">
    <source>
        <dbReference type="Pfam" id="PF03190"/>
    </source>
</evidence>
<protein>
    <submittedName>
        <fullName evidence="2">Thioredoxin domain-containing protein</fullName>
    </submittedName>
</protein>
<dbReference type="Pfam" id="PF03190">
    <property type="entry name" value="Thioredox_DsbH"/>
    <property type="match status" value="1"/>
</dbReference>
<dbReference type="PANTHER" id="PTHR42899:SF1">
    <property type="entry name" value="SPERMATOGENESIS-ASSOCIATED PROTEIN 20"/>
    <property type="match status" value="1"/>
</dbReference>
<accession>A0ABY9JXR2</accession>
<dbReference type="RefSeq" id="WP_226539791.1">
    <property type="nucleotide sequence ID" value="NZ_CP129013.1"/>
</dbReference>
<organism evidence="2 3">
    <name type="scientific">Bacillus carboniphilus</name>
    <dbReference type="NCBI Taxonomy" id="86663"/>
    <lineage>
        <taxon>Bacteria</taxon>
        <taxon>Bacillati</taxon>
        <taxon>Bacillota</taxon>
        <taxon>Bacilli</taxon>
        <taxon>Bacillales</taxon>
        <taxon>Bacillaceae</taxon>
        <taxon>Bacillus</taxon>
    </lineage>
</organism>
<dbReference type="InterPro" id="IPR008928">
    <property type="entry name" value="6-hairpin_glycosidase_sf"/>
</dbReference>
<reference evidence="2 3" key="1">
    <citation type="submission" date="2023-06" db="EMBL/GenBank/DDBJ databases">
        <title>Five Gram-positive bacteria isolated from mangrove sediments in Shenzhen, Guangdong, China.</title>
        <authorList>
            <person name="Yu S."/>
            <person name="Zheng W."/>
            <person name="Huang Y."/>
        </authorList>
    </citation>
    <scope>NUCLEOTIDE SEQUENCE [LARGE SCALE GENOMIC DNA]</scope>
    <source>
        <strain evidence="2 3">SaN35-3</strain>
    </source>
</reference>
<dbReference type="Gene3D" id="1.50.10.10">
    <property type="match status" value="2"/>
</dbReference>
<evidence type="ECO:0000313" key="2">
    <source>
        <dbReference type="EMBL" id="WLR43230.1"/>
    </source>
</evidence>
<dbReference type="InterPro" id="IPR004879">
    <property type="entry name" value="Ssp411-like_TRX"/>
</dbReference>
<dbReference type="InterPro" id="IPR012341">
    <property type="entry name" value="6hp_glycosidase-like_sf"/>
</dbReference>
<dbReference type="InterPro" id="IPR036249">
    <property type="entry name" value="Thioredoxin-like_sf"/>
</dbReference>